<accession>A0A540VLA8</accession>
<feature type="transmembrane region" description="Helical" evidence="1">
    <location>
        <begin position="117"/>
        <end position="133"/>
    </location>
</feature>
<feature type="transmembrane region" description="Helical" evidence="1">
    <location>
        <begin position="90"/>
        <end position="111"/>
    </location>
</feature>
<keyword evidence="1" id="KW-0472">Membrane</keyword>
<dbReference type="InParanoid" id="A0A540VLA8"/>
<name>A0A540VLA8_9CHLR</name>
<keyword evidence="3" id="KW-1185">Reference proteome</keyword>
<organism evidence="2 3">
    <name type="scientific">Litorilinea aerophila</name>
    <dbReference type="NCBI Taxonomy" id="1204385"/>
    <lineage>
        <taxon>Bacteria</taxon>
        <taxon>Bacillati</taxon>
        <taxon>Chloroflexota</taxon>
        <taxon>Caldilineae</taxon>
        <taxon>Caldilineales</taxon>
        <taxon>Caldilineaceae</taxon>
        <taxon>Litorilinea</taxon>
    </lineage>
</organism>
<dbReference type="EMBL" id="VIGC01000002">
    <property type="protein sequence ID" value="TQE97551.1"/>
    <property type="molecule type" value="Genomic_DNA"/>
</dbReference>
<evidence type="ECO:0000313" key="3">
    <source>
        <dbReference type="Proteomes" id="UP000317371"/>
    </source>
</evidence>
<feature type="transmembrane region" description="Helical" evidence="1">
    <location>
        <begin position="61"/>
        <end position="83"/>
    </location>
</feature>
<feature type="transmembrane region" description="Helical" evidence="1">
    <location>
        <begin position="20"/>
        <end position="41"/>
    </location>
</feature>
<evidence type="ECO:0000313" key="2">
    <source>
        <dbReference type="EMBL" id="TQE97551.1"/>
    </source>
</evidence>
<reference evidence="2 3" key="1">
    <citation type="submission" date="2019-06" db="EMBL/GenBank/DDBJ databases">
        <title>Genome sequence of Litorilinea aerophila BAA-2444.</title>
        <authorList>
            <person name="Maclea K.S."/>
            <person name="Maurais E.G."/>
            <person name="Iannazzi L.C."/>
        </authorList>
    </citation>
    <scope>NUCLEOTIDE SEQUENCE [LARGE SCALE GENOMIC DNA]</scope>
    <source>
        <strain evidence="2 3">ATCC BAA-2444</strain>
    </source>
</reference>
<dbReference type="Proteomes" id="UP000317371">
    <property type="component" value="Unassembled WGS sequence"/>
</dbReference>
<keyword evidence="1" id="KW-0812">Transmembrane</keyword>
<sequence length="152" mass="16790">MRDNPPEAAGQPGRRLAIRVISVLLMLQALGLLGLGLYQGAQIEVPQTGAGSLFSFPLLELFLLSGLFVAVGIFAALNAVSFYRLQRGAWLRAMTVQGLLLLVCLGLYAGGRRASDIYAIMLYCIIMVLYMNSEEIRLAFYRRDPMGDYREP</sequence>
<dbReference type="AlphaFoldDB" id="A0A540VLA8"/>
<dbReference type="RefSeq" id="WP_141608278.1">
    <property type="nucleotide sequence ID" value="NZ_VIGC02000002.1"/>
</dbReference>
<protein>
    <submittedName>
        <fullName evidence="2">Uncharacterized protein</fullName>
    </submittedName>
</protein>
<keyword evidence="1" id="KW-1133">Transmembrane helix</keyword>
<comment type="caution">
    <text evidence="2">The sequence shown here is derived from an EMBL/GenBank/DDBJ whole genome shotgun (WGS) entry which is preliminary data.</text>
</comment>
<evidence type="ECO:0000256" key="1">
    <source>
        <dbReference type="SAM" id="Phobius"/>
    </source>
</evidence>
<gene>
    <name evidence="2" type="ORF">FKZ61_01355</name>
</gene>
<proteinExistence type="predicted"/>